<gene>
    <name evidence="4" type="ORF">ENL19_03640</name>
</gene>
<dbReference type="Proteomes" id="UP000886110">
    <property type="component" value="Unassembled WGS sequence"/>
</dbReference>
<dbReference type="GO" id="GO:0004467">
    <property type="term" value="F:long-chain fatty acid-CoA ligase activity"/>
    <property type="evidence" value="ECO:0007669"/>
    <property type="project" value="UniProtKB-EC"/>
</dbReference>
<protein>
    <submittedName>
        <fullName evidence="4">Long-chain fatty acid--CoA ligase</fullName>
    </submittedName>
</protein>
<proteinExistence type="predicted"/>
<sequence>YYKNKELTKEVLTEDGWLKTGDLGYLDKDEYLYIKGRSKNMILGPNGENIFPETIEEKLNMHPYVEESLVIEREGVLEAWIYIEPSFLEKKLEGKSEAKREEIINEILEEIRQEVNEKLPAFAKIKRCVEHPAPFEKTPTHKIKRYLYYHPTKKRT</sequence>
<keyword evidence="2" id="KW-0067">ATP-binding</keyword>
<accession>A0A7C5DCF9</accession>
<dbReference type="InterPro" id="IPR042099">
    <property type="entry name" value="ANL_N_sf"/>
</dbReference>
<evidence type="ECO:0000256" key="3">
    <source>
        <dbReference type="ARBA" id="ARBA00024484"/>
    </source>
</evidence>
<dbReference type="PANTHER" id="PTHR43272">
    <property type="entry name" value="LONG-CHAIN-FATTY-ACID--COA LIGASE"/>
    <property type="match status" value="1"/>
</dbReference>
<evidence type="ECO:0000313" key="4">
    <source>
        <dbReference type="EMBL" id="HHE05137.1"/>
    </source>
</evidence>
<dbReference type="PANTHER" id="PTHR43272:SF33">
    <property type="entry name" value="AMP-BINDING DOMAIN-CONTAINING PROTEIN-RELATED"/>
    <property type="match status" value="1"/>
</dbReference>
<evidence type="ECO:0000256" key="2">
    <source>
        <dbReference type="ARBA" id="ARBA00022840"/>
    </source>
</evidence>
<feature type="non-terminal residue" evidence="4">
    <location>
        <position position="1"/>
    </location>
</feature>
<dbReference type="EMBL" id="DRTB01000276">
    <property type="protein sequence ID" value="HHE05137.1"/>
    <property type="molecule type" value="Genomic_DNA"/>
</dbReference>
<keyword evidence="4" id="KW-0436">Ligase</keyword>
<dbReference type="GO" id="GO:0005524">
    <property type="term" value="F:ATP binding"/>
    <property type="evidence" value="ECO:0007669"/>
    <property type="project" value="UniProtKB-KW"/>
</dbReference>
<dbReference type="SUPFAM" id="SSF56801">
    <property type="entry name" value="Acetyl-CoA synthetase-like"/>
    <property type="match status" value="1"/>
</dbReference>
<comment type="catalytic activity">
    <reaction evidence="3">
        <text>a long-chain fatty acid + ATP + CoA = a long-chain fatty acyl-CoA + AMP + diphosphate</text>
        <dbReference type="Rhea" id="RHEA:15421"/>
        <dbReference type="ChEBI" id="CHEBI:30616"/>
        <dbReference type="ChEBI" id="CHEBI:33019"/>
        <dbReference type="ChEBI" id="CHEBI:57287"/>
        <dbReference type="ChEBI" id="CHEBI:57560"/>
        <dbReference type="ChEBI" id="CHEBI:83139"/>
        <dbReference type="ChEBI" id="CHEBI:456215"/>
        <dbReference type="EC" id="6.2.1.3"/>
    </reaction>
    <physiologicalReaction direction="left-to-right" evidence="3">
        <dbReference type="Rhea" id="RHEA:15422"/>
    </physiologicalReaction>
</comment>
<dbReference type="InterPro" id="IPR045851">
    <property type="entry name" value="AMP-bd_C_sf"/>
</dbReference>
<dbReference type="AlphaFoldDB" id="A0A7C5DCF9"/>
<keyword evidence="1" id="KW-0547">Nucleotide-binding</keyword>
<name>A0A7C5DCF9_UNCW3</name>
<evidence type="ECO:0000256" key="1">
    <source>
        <dbReference type="ARBA" id="ARBA00022741"/>
    </source>
</evidence>
<dbReference type="Pfam" id="PF23562">
    <property type="entry name" value="AMP-binding_C_3"/>
    <property type="match status" value="1"/>
</dbReference>
<comment type="caution">
    <text evidence="4">The sequence shown here is derived from an EMBL/GenBank/DDBJ whole genome shotgun (WGS) entry which is preliminary data.</text>
</comment>
<dbReference type="Gene3D" id="3.40.50.12780">
    <property type="entry name" value="N-terminal domain of ligase-like"/>
    <property type="match status" value="1"/>
</dbReference>
<organism evidence="4">
    <name type="scientific">candidate division WOR-3 bacterium</name>
    <dbReference type="NCBI Taxonomy" id="2052148"/>
    <lineage>
        <taxon>Bacteria</taxon>
        <taxon>Bacteria division WOR-3</taxon>
    </lineage>
</organism>
<reference evidence="4" key="1">
    <citation type="journal article" date="2020" name="mSystems">
        <title>Genome- and Community-Level Interaction Insights into Carbon Utilization and Element Cycling Functions of Hydrothermarchaeota in Hydrothermal Sediment.</title>
        <authorList>
            <person name="Zhou Z."/>
            <person name="Liu Y."/>
            <person name="Xu W."/>
            <person name="Pan J."/>
            <person name="Luo Z.H."/>
            <person name="Li M."/>
        </authorList>
    </citation>
    <scope>NUCLEOTIDE SEQUENCE [LARGE SCALE GENOMIC DNA]</scope>
    <source>
        <strain evidence="4">HyVt-74</strain>
    </source>
</reference>
<dbReference type="Gene3D" id="3.30.300.30">
    <property type="match status" value="1"/>
</dbReference>
<dbReference type="GO" id="GO:0016020">
    <property type="term" value="C:membrane"/>
    <property type="evidence" value="ECO:0007669"/>
    <property type="project" value="TreeGrafter"/>
</dbReference>